<accession>A0A0G0SCG3</accession>
<proteinExistence type="predicted"/>
<sequence>MANKQKDKDYYIPEFDQYVKLDDVKQEYIRIYHAYFVLQWEMYELCEHFQCSNAKITKAIAWVIENKGKFPSEYLLDGAIYALRERLKQNRKLLDIELAKTKFQDKRFIIELNNQLRFDEERLFKLQAITDSKPSAEDAIKASDVLKLISAANSTKNS</sequence>
<gene>
    <name evidence="1" type="ORF">UU03_C0025G0003</name>
</gene>
<comment type="caution">
    <text evidence="1">The sequence shown here is derived from an EMBL/GenBank/DDBJ whole genome shotgun (WGS) entry which is preliminary data.</text>
</comment>
<protein>
    <submittedName>
        <fullName evidence="1">Uncharacterized protein</fullName>
    </submittedName>
</protein>
<dbReference type="EMBL" id="LBZB01000025">
    <property type="protein sequence ID" value="KKR62539.1"/>
    <property type="molecule type" value="Genomic_DNA"/>
</dbReference>
<dbReference type="Proteomes" id="UP000034613">
    <property type="component" value="Unassembled WGS sequence"/>
</dbReference>
<dbReference type="AlphaFoldDB" id="A0A0G0SCG3"/>
<name>A0A0G0SCG3_9BACT</name>
<evidence type="ECO:0000313" key="1">
    <source>
        <dbReference type="EMBL" id="KKR62539.1"/>
    </source>
</evidence>
<evidence type="ECO:0000313" key="2">
    <source>
        <dbReference type="Proteomes" id="UP000034613"/>
    </source>
</evidence>
<organism evidence="1 2">
    <name type="scientific">Candidatus Woesebacteria bacterium GW2011_GWA1_40_45</name>
    <dbReference type="NCBI Taxonomy" id="1618554"/>
    <lineage>
        <taxon>Bacteria</taxon>
        <taxon>Candidatus Woeseibacteriota</taxon>
    </lineage>
</organism>
<reference evidence="1 2" key="1">
    <citation type="journal article" date="2015" name="Nature">
        <title>rRNA introns, odd ribosomes, and small enigmatic genomes across a large radiation of phyla.</title>
        <authorList>
            <person name="Brown C.T."/>
            <person name="Hug L.A."/>
            <person name="Thomas B.C."/>
            <person name="Sharon I."/>
            <person name="Castelle C.J."/>
            <person name="Singh A."/>
            <person name="Wilkins M.J."/>
            <person name="Williams K.H."/>
            <person name="Banfield J.F."/>
        </authorList>
    </citation>
    <scope>NUCLEOTIDE SEQUENCE [LARGE SCALE GENOMIC DNA]</scope>
</reference>